<dbReference type="OrthoDB" id="3700158at2"/>
<protein>
    <submittedName>
        <fullName evidence="1">Uncharacterized protein</fullName>
    </submittedName>
</protein>
<dbReference type="AlphaFoldDB" id="A0A4R2R424"/>
<sequence length="83" mass="8883">MTTPAEDVEQLIAFATGSTAPAQWRDVVELVNAGQLAWSDIASGKAATHPAVFAALDATARQQIGIAQRTDEDFSKYSYVEDP</sequence>
<dbReference type="Proteomes" id="UP000294911">
    <property type="component" value="Unassembled WGS sequence"/>
</dbReference>
<name>A0A4R2R424_9PSEU</name>
<organism evidence="1 2">
    <name type="scientific">Tamaricihabitans halophyticus</name>
    <dbReference type="NCBI Taxonomy" id="1262583"/>
    <lineage>
        <taxon>Bacteria</taxon>
        <taxon>Bacillati</taxon>
        <taxon>Actinomycetota</taxon>
        <taxon>Actinomycetes</taxon>
        <taxon>Pseudonocardiales</taxon>
        <taxon>Pseudonocardiaceae</taxon>
        <taxon>Tamaricihabitans</taxon>
    </lineage>
</organism>
<reference evidence="1 2" key="1">
    <citation type="submission" date="2019-03" db="EMBL/GenBank/DDBJ databases">
        <title>Genomic Encyclopedia of Type Strains, Phase IV (KMG-IV): sequencing the most valuable type-strain genomes for metagenomic binning, comparative biology and taxonomic classification.</title>
        <authorList>
            <person name="Goeker M."/>
        </authorList>
    </citation>
    <scope>NUCLEOTIDE SEQUENCE [LARGE SCALE GENOMIC DNA]</scope>
    <source>
        <strain evidence="1 2">DSM 45765</strain>
    </source>
</reference>
<accession>A0A4R2R424</accession>
<keyword evidence="2" id="KW-1185">Reference proteome</keyword>
<dbReference type="RefSeq" id="WP_132877041.1">
    <property type="nucleotide sequence ID" value="NZ_SLXQ01000003.1"/>
</dbReference>
<gene>
    <name evidence="1" type="ORF">EV191_103336</name>
</gene>
<comment type="caution">
    <text evidence="1">The sequence shown here is derived from an EMBL/GenBank/DDBJ whole genome shotgun (WGS) entry which is preliminary data.</text>
</comment>
<dbReference type="EMBL" id="SLXQ01000003">
    <property type="protein sequence ID" value="TCP54291.1"/>
    <property type="molecule type" value="Genomic_DNA"/>
</dbReference>
<evidence type="ECO:0000313" key="1">
    <source>
        <dbReference type="EMBL" id="TCP54291.1"/>
    </source>
</evidence>
<proteinExistence type="predicted"/>
<evidence type="ECO:0000313" key="2">
    <source>
        <dbReference type="Proteomes" id="UP000294911"/>
    </source>
</evidence>